<dbReference type="Gene3D" id="1.20.120.530">
    <property type="entry name" value="GntR ligand-binding domain-like"/>
    <property type="match status" value="1"/>
</dbReference>
<accession>A0ABT8D1R7</accession>
<feature type="region of interest" description="Disordered" evidence="4">
    <location>
        <begin position="262"/>
        <end position="304"/>
    </location>
</feature>
<dbReference type="SUPFAM" id="SSF46785">
    <property type="entry name" value="Winged helix' DNA-binding domain"/>
    <property type="match status" value="1"/>
</dbReference>
<dbReference type="EMBL" id="JAUFRC010000001">
    <property type="protein sequence ID" value="MDN3710735.1"/>
    <property type="molecule type" value="Genomic_DNA"/>
</dbReference>
<keyword evidence="2" id="KW-0238">DNA-binding</keyword>
<protein>
    <submittedName>
        <fullName evidence="6">GntR family transcriptional regulator</fullName>
    </submittedName>
</protein>
<dbReference type="InterPro" id="IPR011711">
    <property type="entry name" value="GntR_C"/>
</dbReference>
<dbReference type="InterPro" id="IPR036388">
    <property type="entry name" value="WH-like_DNA-bd_sf"/>
</dbReference>
<name>A0ABT8D1R7_9RHOB</name>
<evidence type="ECO:0000259" key="5">
    <source>
        <dbReference type="PROSITE" id="PS50949"/>
    </source>
</evidence>
<evidence type="ECO:0000256" key="4">
    <source>
        <dbReference type="SAM" id="MobiDB-lite"/>
    </source>
</evidence>
<keyword evidence="3" id="KW-0804">Transcription</keyword>
<dbReference type="SMART" id="SM00345">
    <property type="entry name" value="HTH_GNTR"/>
    <property type="match status" value="1"/>
</dbReference>
<dbReference type="CDD" id="cd07377">
    <property type="entry name" value="WHTH_GntR"/>
    <property type="match status" value="1"/>
</dbReference>
<dbReference type="Gene3D" id="1.10.10.10">
    <property type="entry name" value="Winged helix-like DNA-binding domain superfamily/Winged helix DNA-binding domain"/>
    <property type="match status" value="1"/>
</dbReference>
<dbReference type="Pfam" id="PF00392">
    <property type="entry name" value="GntR"/>
    <property type="match status" value="1"/>
</dbReference>
<dbReference type="SMART" id="SM00895">
    <property type="entry name" value="FCD"/>
    <property type="match status" value="1"/>
</dbReference>
<feature type="compositionally biased region" description="Basic residues" evidence="4">
    <location>
        <begin position="265"/>
        <end position="287"/>
    </location>
</feature>
<keyword evidence="7" id="KW-1185">Reference proteome</keyword>
<dbReference type="InterPro" id="IPR036390">
    <property type="entry name" value="WH_DNA-bd_sf"/>
</dbReference>
<dbReference type="SUPFAM" id="SSF48008">
    <property type="entry name" value="GntR ligand-binding domain-like"/>
    <property type="match status" value="1"/>
</dbReference>
<dbReference type="PANTHER" id="PTHR43537">
    <property type="entry name" value="TRANSCRIPTIONAL REGULATOR, GNTR FAMILY"/>
    <property type="match status" value="1"/>
</dbReference>
<organism evidence="6 7">
    <name type="scientific">Paracoccus cavernae</name>
    <dbReference type="NCBI Taxonomy" id="1571207"/>
    <lineage>
        <taxon>Bacteria</taxon>
        <taxon>Pseudomonadati</taxon>
        <taxon>Pseudomonadota</taxon>
        <taxon>Alphaproteobacteria</taxon>
        <taxon>Rhodobacterales</taxon>
        <taxon>Paracoccaceae</taxon>
        <taxon>Paracoccus</taxon>
    </lineage>
</organism>
<dbReference type="Pfam" id="PF07729">
    <property type="entry name" value="FCD"/>
    <property type="match status" value="1"/>
</dbReference>
<evidence type="ECO:0000313" key="7">
    <source>
        <dbReference type="Proteomes" id="UP001243846"/>
    </source>
</evidence>
<feature type="domain" description="HTH gntR-type" evidence="5">
    <location>
        <begin position="15"/>
        <end position="82"/>
    </location>
</feature>
<dbReference type="Proteomes" id="UP001243846">
    <property type="component" value="Unassembled WGS sequence"/>
</dbReference>
<evidence type="ECO:0000313" key="6">
    <source>
        <dbReference type="EMBL" id="MDN3710735.1"/>
    </source>
</evidence>
<evidence type="ECO:0000256" key="1">
    <source>
        <dbReference type="ARBA" id="ARBA00023015"/>
    </source>
</evidence>
<comment type="caution">
    <text evidence="6">The sequence shown here is derived from an EMBL/GenBank/DDBJ whole genome shotgun (WGS) entry which is preliminary data.</text>
</comment>
<proteinExistence type="predicted"/>
<dbReference type="PROSITE" id="PS50949">
    <property type="entry name" value="HTH_GNTR"/>
    <property type="match status" value="1"/>
</dbReference>
<evidence type="ECO:0000256" key="2">
    <source>
        <dbReference type="ARBA" id="ARBA00023125"/>
    </source>
</evidence>
<dbReference type="PANTHER" id="PTHR43537:SF39">
    <property type="entry name" value="HTH-TYPE TRANSCRIPTIONAL REGULATOR MCBR"/>
    <property type="match status" value="1"/>
</dbReference>
<sequence>MKNDDTSPLKPERSPSLTNQVYGILAEMLLSGHLLPDERMSMRDLADQLGVSVMPVREAVSRLVASGALEVRPNRAVAVPLMTRAGFRDLAETRVHNETRATRLAAQRMSVAELDELRALERAFQQSLASEDSRDAVRANKALHFHIYDAAGSPTLRELIENMWLKAGPVINLDLGHASRRSRNATSVHHHALLVDAIARRDIEGLLRRWTPTSPRPPISSCRATCCATEPSRPEIFAQDPISEEKWIFNFRAIASSLQPARTDRSRHCRGLSGRRRPRRDLRYRHRGPFDPSRGRVSGPRRCR</sequence>
<keyword evidence="1" id="KW-0805">Transcription regulation</keyword>
<evidence type="ECO:0000256" key="3">
    <source>
        <dbReference type="ARBA" id="ARBA00023163"/>
    </source>
</evidence>
<dbReference type="InterPro" id="IPR000524">
    <property type="entry name" value="Tscrpt_reg_HTH_GntR"/>
</dbReference>
<gene>
    <name evidence="6" type="ORF">QWZ10_00820</name>
</gene>
<reference evidence="7" key="1">
    <citation type="journal article" date="2019" name="Int. J. Syst. Evol. Microbiol.">
        <title>The Global Catalogue of Microorganisms (GCM) 10K type strain sequencing project: providing services to taxonomists for standard genome sequencing and annotation.</title>
        <authorList>
            <consortium name="The Broad Institute Genomics Platform"/>
            <consortium name="The Broad Institute Genome Sequencing Center for Infectious Disease"/>
            <person name="Wu L."/>
            <person name="Ma J."/>
        </authorList>
    </citation>
    <scope>NUCLEOTIDE SEQUENCE [LARGE SCALE GENOMIC DNA]</scope>
    <source>
        <strain evidence="7">CECT 8482</strain>
    </source>
</reference>
<dbReference type="InterPro" id="IPR008920">
    <property type="entry name" value="TF_FadR/GntR_C"/>
</dbReference>